<accession>A0ABP7VCX5</accession>
<dbReference type="Pfam" id="PF08279">
    <property type="entry name" value="HTH_11"/>
    <property type="match status" value="1"/>
</dbReference>
<feature type="domain" description="Helix-turn-helix type 11" evidence="2">
    <location>
        <begin position="12"/>
        <end position="64"/>
    </location>
</feature>
<dbReference type="InterPro" id="IPR036388">
    <property type="entry name" value="WH-like_DNA-bd_sf"/>
</dbReference>
<dbReference type="EMBL" id="BAABDL010000048">
    <property type="protein sequence ID" value="GAA4064491.1"/>
    <property type="molecule type" value="Genomic_DNA"/>
</dbReference>
<dbReference type="Pfam" id="PF02829">
    <property type="entry name" value="3H"/>
    <property type="match status" value="1"/>
</dbReference>
<dbReference type="Proteomes" id="UP001501734">
    <property type="component" value="Unassembled WGS sequence"/>
</dbReference>
<dbReference type="RefSeq" id="WP_344910713.1">
    <property type="nucleotide sequence ID" value="NZ_BAABDL010000048.1"/>
</dbReference>
<dbReference type="Gene3D" id="3.30.1340.20">
    <property type="entry name" value="3H domain"/>
    <property type="match status" value="1"/>
</dbReference>
<gene>
    <name evidence="3" type="ORF">GCM10022410_08790</name>
</gene>
<dbReference type="Gene3D" id="1.10.10.10">
    <property type="entry name" value="Winged helix-like DNA-binding domain superfamily/Winged helix DNA-binding domain"/>
    <property type="match status" value="1"/>
</dbReference>
<dbReference type="InterPro" id="IPR035922">
    <property type="entry name" value="3H_dom_sf"/>
</dbReference>
<dbReference type="PIRSF" id="PIRSF037847">
    <property type="entry name" value="NiaR"/>
    <property type="match status" value="1"/>
</dbReference>
<evidence type="ECO:0000313" key="4">
    <source>
        <dbReference type="Proteomes" id="UP001501734"/>
    </source>
</evidence>
<dbReference type="InterPro" id="IPR013196">
    <property type="entry name" value="HTH_11"/>
</dbReference>
<evidence type="ECO:0000313" key="3">
    <source>
        <dbReference type="EMBL" id="GAA4064491.1"/>
    </source>
</evidence>
<name>A0ABP7VCX5_9BACI</name>
<evidence type="ECO:0000259" key="2">
    <source>
        <dbReference type="Pfam" id="PF08279"/>
    </source>
</evidence>
<comment type="caution">
    <text evidence="3">The sequence shown here is derived from an EMBL/GenBank/DDBJ whole genome shotgun (WGS) entry which is preliminary data.</text>
</comment>
<dbReference type="InterPro" id="IPR004173">
    <property type="entry name" value="3H_domain"/>
</dbReference>
<feature type="domain" description="3H" evidence="1">
    <location>
        <begin position="80"/>
        <end position="175"/>
    </location>
</feature>
<proteinExistence type="predicted"/>
<dbReference type="PANTHER" id="PTHR40068">
    <property type="entry name" value="TRANSCRIPTION REPRESSOR NIAR-RELATED"/>
    <property type="match status" value="1"/>
</dbReference>
<dbReference type="InterPro" id="IPR036390">
    <property type="entry name" value="WH_DNA-bd_sf"/>
</dbReference>
<dbReference type="SUPFAM" id="SSF75500">
    <property type="entry name" value="Putative transcriptional regulator TM1602, C-terminal domain"/>
    <property type="match status" value="1"/>
</dbReference>
<sequence length="179" mass="20185">MSKKNKLIGKDRREAIIEWLENSEQPLTGSELAERAGVSRQVIVQDVSLLKAKNNQIISTSQGYLLMQQTTNTKLHEKIVVVKHRPDQAKEELDCIVDQGVTVKDVIVEHPLYGELKAQVMVSDRHDVKQFIKNITEKNAPYLSELTDGVHLHTLEAESEAKLDAAYQALKDKGFIIND</sequence>
<dbReference type="PANTHER" id="PTHR40068:SF1">
    <property type="entry name" value="TRANSCRIPTION REPRESSOR NIAR-RELATED"/>
    <property type="match status" value="1"/>
</dbReference>
<keyword evidence="4" id="KW-1185">Reference proteome</keyword>
<evidence type="ECO:0000259" key="1">
    <source>
        <dbReference type="Pfam" id="PF02829"/>
    </source>
</evidence>
<dbReference type="InterPro" id="IPR026043">
    <property type="entry name" value="NadR"/>
</dbReference>
<dbReference type="SUPFAM" id="SSF46785">
    <property type="entry name" value="Winged helix' DNA-binding domain"/>
    <property type="match status" value="1"/>
</dbReference>
<reference evidence="4" key="1">
    <citation type="journal article" date="2019" name="Int. J. Syst. Evol. Microbiol.">
        <title>The Global Catalogue of Microorganisms (GCM) 10K type strain sequencing project: providing services to taxonomists for standard genome sequencing and annotation.</title>
        <authorList>
            <consortium name="The Broad Institute Genomics Platform"/>
            <consortium name="The Broad Institute Genome Sequencing Center for Infectious Disease"/>
            <person name="Wu L."/>
            <person name="Ma J."/>
        </authorList>
    </citation>
    <scope>NUCLEOTIDE SEQUENCE [LARGE SCALE GENOMIC DNA]</scope>
    <source>
        <strain evidence="4">JCM 17250</strain>
    </source>
</reference>
<organism evidence="3 4">
    <name type="scientific">Amphibacillus indicireducens</name>
    <dbReference type="NCBI Taxonomy" id="1076330"/>
    <lineage>
        <taxon>Bacteria</taxon>
        <taxon>Bacillati</taxon>
        <taxon>Bacillota</taxon>
        <taxon>Bacilli</taxon>
        <taxon>Bacillales</taxon>
        <taxon>Bacillaceae</taxon>
        <taxon>Amphibacillus</taxon>
    </lineage>
</organism>
<protein>
    <submittedName>
        <fullName evidence="3">Transcription repressor NadR</fullName>
    </submittedName>
</protein>